<dbReference type="AlphaFoldDB" id="A0AAJ0DVD9"/>
<evidence type="ECO:0000256" key="1">
    <source>
        <dbReference type="SAM" id="MobiDB-lite"/>
    </source>
</evidence>
<feature type="compositionally biased region" description="Pro residues" evidence="1">
    <location>
        <begin position="17"/>
        <end position="40"/>
    </location>
</feature>
<gene>
    <name evidence="2" type="ORF">CCOS01_12793</name>
</gene>
<evidence type="ECO:0000313" key="2">
    <source>
        <dbReference type="EMBL" id="KAK1515595.1"/>
    </source>
</evidence>
<evidence type="ECO:0000313" key="3">
    <source>
        <dbReference type="Proteomes" id="UP001240678"/>
    </source>
</evidence>
<sequence>AQPRTYDIHVVTSFPDPTRPSGPRSPSPAPPPPPPPPPTHPNTTSADCDPWTVTLHRQHHPSIITIPDITARHQPIAPIRIGTPYYLLSASDDQ</sequence>
<dbReference type="GeneID" id="85344488"/>
<keyword evidence="3" id="KW-1185">Reference proteome</keyword>
<reference evidence="2 3" key="1">
    <citation type="submission" date="2016-10" db="EMBL/GenBank/DDBJ databases">
        <title>The genome sequence of Colletotrichum fioriniae PJ7.</title>
        <authorList>
            <person name="Baroncelli R."/>
        </authorList>
    </citation>
    <scope>NUCLEOTIDE SEQUENCE [LARGE SCALE GENOMIC DNA]</scope>
    <source>
        <strain evidence="2 3">IMI 309622</strain>
    </source>
</reference>
<dbReference type="RefSeq" id="XP_060308143.1">
    <property type="nucleotide sequence ID" value="XM_060460941.1"/>
</dbReference>
<accession>A0AAJ0DVD9</accession>
<protein>
    <submittedName>
        <fullName evidence="2">Uncharacterized protein</fullName>
    </submittedName>
</protein>
<proteinExistence type="predicted"/>
<name>A0AAJ0DVD9_9PEZI</name>
<dbReference type="EMBL" id="MOOE01000016">
    <property type="protein sequence ID" value="KAK1515595.1"/>
    <property type="molecule type" value="Genomic_DNA"/>
</dbReference>
<comment type="caution">
    <text evidence="2">The sequence shown here is derived from an EMBL/GenBank/DDBJ whole genome shotgun (WGS) entry which is preliminary data.</text>
</comment>
<organism evidence="2 3">
    <name type="scientific">Colletotrichum costaricense</name>
    <dbReference type="NCBI Taxonomy" id="1209916"/>
    <lineage>
        <taxon>Eukaryota</taxon>
        <taxon>Fungi</taxon>
        <taxon>Dikarya</taxon>
        <taxon>Ascomycota</taxon>
        <taxon>Pezizomycotina</taxon>
        <taxon>Sordariomycetes</taxon>
        <taxon>Hypocreomycetidae</taxon>
        <taxon>Glomerellales</taxon>
        <taxon>Glomerellaceae</taxon>
        <taxon>Colletotrichum</taxon>
        <taxon>Colletotrichum acutatum species complex</taxon>
    </lineage>
</organism>
<feature type="region of interest" description="Disordered" evidence="1">
    <location>
        <begin position="1"/>
        <end position="49"/>
    </location>
</feature>
<feature type="non-terminal residue" evidence="2">
    <location>
        <position position="1"/>
    </location>
</feature>
<dbReference type="Proteomes" id="UP001240678">
    <property type="component" value="Unassembled WGS sequence"/>
</dbReference>